<feature type="transmembrane region" description="Helical" evidence="1">
    <location>
        <begin position="12"/>
        <end position="36"/>
    </location>
</feature>
<dbReference type="EMBL" id="VKKZ01000023">
    <property type="protein sequence ID" value="KAA6431636.1"/>
    <property type="molecule type" value="Genomic_DNA"/>
</dbReference>
<feature type="transmembrane region" description="Helical" evidence="1">
    <location>
        <begin position="56"/>
        <end position="76"/>
    </location>
</feature>
<reference evidence="3 5" key="3">
    <citation type="submission" date="2024-08" db="EMBL/GenBank/DDBJ databases">
        <authorList>
            <person name="Wei W."/>
        </authorList>
    </citation>
    <scope>NUCLEOTIDE SEQUENCE [LARGE SCALE GENOMIC DNA]</scope>
    <source>
        <strain evidence="3 5">XU2</strain>
    </source>
</reference>
<gene>
    <name evidence="3" type="ORF">ACD591_11435</name>
    <name evidence="2" type="ORF">FOE74_16060</name>
</gene>
<dbReference type="Proteomes" id="UP000323866">
    <property type="component" value="Unassembled WGS sequence"/>
</dbReference>
<feature type="transmembrane region" description="Helical" evidence="1">
    <location>
        <begin position="88"/>
        <end position="109"/>
    </location>
</feature>
<dbReference type="AlphaFoldDB" id="A0A5M8Q9W7"/>
<keyword evidence="5" id="KW-1185">Reference proteome</keyword>
<evidence type="ECO:0000313" key="5">
    <source>
        <dbReference type="Proteomes" id="UP001570846"/>
    </source>
</evidence>
<dbReference type="EMBL" id="JBGOGF010000005">
    <property type="protein sequence ID" value="MFA1771904.1"/>
    <property type="molecule type" value="Genomic_DNA"/>
</dbReference>
<accession>A0A5M8Q9W7</accession>
<dbReference type="RefSeq" id="WP_149099658.1">
    <property type="nucleotide sequence ID" value="NZ_BMMG01000006.1"/>
</dbReference>
<proteinExistence type="predicted"/>
<name>A0A5M8Q9W7_9BACT</name>
<comment type="caution">
    <text evidence="2">The sequence shown here is derived from an EMBL/GenBank/DDBJ whole genome shotgun (WGS) entry which is preliminary data.</text>
</comment>
<dbReference type="Proteomes" id="UP001570846">
    <property type="component" value="Unassembled WGS sequence"/>
</dbReference>
<keyword evidence="1" id="KW-1133">Transmembrane helix</keyword>
<keyword evidence="1" id="KW-0472">Membrane</keyword>
<dbReference type="OrthoDB" id="1495559at2"/>
<evidence type="ECO:0000313" key="2">
    <source>
        <dbReference type="EMBL" id="KAA6431636.1"/>
    </source>
</evidence>
<sequence>MKINKRYSGTIIGGIFTLVSLLLTKTYIVPVVSVIPGVFIKSLLKLVIDNEPYSNVGIATIITLAILVCLPLAIFLKKGRTQEATNGLIAGILVIEYFLIHTLGFYIYWASRFNFRSDGQLIFGAVSSFPASSFGLLAVGLIIDSIKNSKNNISIAS</sequence>
<organism evidence="2 4">
    <name type="scientific">Rufibacter glacialis</name>
    <dbReference type="NCBI Taxonomy" id="1259555"/>
    <lineage>
        <taxon>Bacteria</taxon>
        <taxon>Pseudomonadati</taxon>
        <taxon>Bacteroidota</taxon>
        <taxon>Cytophagia</taxon>
        <taxon>Cytophagales</taxon>
        <taxon>Hymenobacteraceae</taxon>
        <taxon>Rufibacter</taxon>
    </lineage>
</organism>
<evidence type="ECO:0000313" key="3">
    <source>
        <dbReference type="EMBL" id="MFA1771904.1"/>
    </source>
</evidence>
<feature type="transmembrane region" description="Helical" evidence="1">
    <location>
        <begin position="121"/>
        <end position="143"/>
    </location>
</feature>
<evidence type="ECO:0000313" key="4">
    <source>
        <dbReference type="Proteomes" id="UP000323866"/>
    </source>
</evidence>
<evidence type="ECO:0000256" key="1">
    <source>
        <dbReference type="SAM" id="Phobius"/>
    </source>
</evidence>
<reference evidence="2 4" key="1">
    <citation type="submission" date="2019-07" db="EMBL/GenBank/DDBJ databases">
        <authorList>
            <person name="Qu J.-H."/>
        </authorList>
    </citation>
    <scope>NUCLEOTIDE SEQUENCE [LARGE SCALE GENOMIC DNA]</scope>
    <source>
        <strain evidence="2 4">MDT1-10-3</strain>
    </source>
</reference>
<reference evidence="2 4" key="2">
    <citation type="submission" date="2019-09" db="EMBL/GenBank/DDBJ databases">
        <title>A bacterium isolated from glacier soil.</title>
        <authorList>
            <person name="Liu Q."/>
        </authorList>
    </citation>
    <scope>NUCLEOTIDE SEQUENCE [LARGE SCALE GENOMIC DNA]</scope>
    <source>
        <strain evidence="2 4">MDT1-10-3</strain>
    </source>
</reference>
<protein>
    <submittedName>
        <fullName evidence="2">Uncharacterized protein</fullName>
    </submittedName>
</protein>
<keyword evidence="1" id="KW-0812">Transmembrane</keyword>